<reference evidence="1 2" key="2">
    <citation type="submission" date="2018-01" db="EMBL/GenBank/DDBJ databases">
        <title>Genomic study of Klebsiella pneumoniae.</title>
        <authorList>
            <person name="Yang Y."/>
            <person name="Bicalho R."/>
        </authorList>
    </citation>
    <scope>NUCLEOTIDE SEQUENCE [LARGE SCALE GENOMIC DNA]</scope>
    <source>
        <strain evidence="1 2">A5</strain>
    </source>
</reference>
<dbReference type="InterPro" id="IPR036485">
    <property type="entry name" value="Glu_synth_asu_C_sf"/>
</dbReference>
<dbReference type="GO" id="GO:0016491">
    <property type="term" value="F:oxidoreductase activity"/>
    <property type="evidence" value="ECO:0007669"/>
    <property type="project" value="InterPro"/>
</dbReference>
<feature type="non-terminal residue" evidence="1">
    <location>
        <position position="1"/>
    </location>
</feature>
<protein>
    <recommendedName>
        <fullName evidence="3">Glutamate synthase</fullName>
    </recommendedName>
</protein>
<organism evidence="1 2">
    <name type="scientific">Klebsiella variicola</name>
    <dbReference type="NCBI Taxonomy" id="244366"/>
    <lineage>
        <taxon>Bacteria</taxon>
        <taxon>Pseudomonadati</taxon>
        <taxon>Pseudomonadota</taxon>
        <taxon>Gammaproteobacteria</taxon>
        <taxon>Enterobacterales</taxon>
        <taxon>Enterobacteriaceae</taxon>
        <taxon>Klebsiella/Raoultella group</taxon>
        <taxon>Klebsiella</taxon>
        <taxon>Klebsiella pneumoniae complex</taxon>
    </lineage>
</organism>
<sequence length="89" mass="9927">DEDGDFRKRVNPELVEVLDVDSLAIHEEHLRGLITEHVQLTGSQRGEEILANWPAFSAKFALVKPKSSDVKALLGHRSRSAAELRVQAQ</sequence>
<dbReference type="SUPFAM" id="SSF69336">
    <property type="entry name" value="Alpha subunit of glutamate synthase, C-terminal domain"/>
    <property type="match status" value="1"/>
</dbReference>
<comment type="caution">
    <text evidence="1">The sequence shown here is derived from an EMBL/GenBank/DDBJ whole genome shotgun (WGS) entry which is preliminary data.</text>
</comment>
<evidence type="ECO:0000313" key="1">
    <source>
        <dbReference type="EMBL" id="PLP39652.1"/>
    </source>
</evidence>
<accession>A0A2N5A7S4</accession>
<dbReference type="Gene3D" id="2.160.20.60">
    <property type="entry name" value="Glutamate synthase, alpha subunit, C-terminal domain"/>
    <property type="match status" value="1"/>
</dbReference>
<proteinExistence type="predicted"/>
<reference evidence="1 2" key="1">
    <citation type="submission" date="2017-11" db="EMBL/GenBank/DDBJ databases">
        <authorList>
            <person name="Han C.G."/>
        </authorList>
    </citation>
    <scope>NUCLEOTIDE SEQUENCE [LARGE SCALE GENOMIC DNA]</scope>
    <source>
        <strain evidence="1 2">A5</strain>
    </source>
</reference>
<name>A0A2N5A7S4_KLEVA</name>
<dbReference type="AlphaFoldDB" id="A0A2N5A7S4"/>
<evidence type="ECO:0008006" key="3">
    <source>
        <dbReference type="Google" id="ProtNLM"/>
    </source>
</evidence>
<evidence type="ECO:0000313" key="2">
    <source>
        <dbReference type="Proteomes" id="UP000234473"/>
    </source>
</evidence>
<dbReference type="EMBL" id="PICB01002124">
    <property type="protein sequence ID" value="PLP39652.1"/>
    <property type="molecule type" value="Genomic_DNA"/>
</dbReference>
<dbReference type="Proteomes" id="UP000234473">
    <property type="component" value="Unassembled WGS sequence"/>
</dbReference>
<gene>
    <name evidence="1" type="ORF">CWM98_29365</name>
</gene>